<dbReference type="STRING" id="1650663.GCA_001486665_00432"/>
<keyword evidence="3 6" id="KW-0689">Ribosomal protein</keyword>
<evidence type="ECO:0000256" key="5">
    <source>
        <dbReference type="ARBA" id="ARBA00035171"/>
    </source>
</evidence>
<dbReference type="InterPro" id="IPR018257">
    <property type="entry name" value="Ribosomal_bL19_CS"/>
</dbReference>
<dbReference type="EMBL" id="SLUM01000007">
    <property type="protein sequence ID" value="TCL58720.1"/>
    <property type="molecule type" value="Genomic_DNA"/>
</dbReference>
<reference evidence="8 11" key="4">
    <citation type="submission" date="2023-06" db="EMBL/GenBank/DDBJ databases">
        <authorList>
            <person name="Zeman M."/>
            <person name="Kubasova T."/>
            <person name="Jahodarova E."/>
            <person name="Nykrynova M."/>
            <person name="Rychlik I."/>
        </authorList>
    </citation>
    <scope>NUCLEOTIDE SEQUENCE [LARGE SCALE GENOMIC DNA]</scope>
    <source>
        <strain evidence="8 11">ET340</strain>
    </source>
</reference>
<evidence type="ECO:0000256" key="7">
    <source>
        <dbReference type="RuleBase" id="RU000559"/>
    </source>
</evidence>
<gene>
    <name evidence="6 8" type="primary">rplS</name>
    <name evidence="9" type="ORF">EDD77_10775</name>
    <name evidence="8" type="ORF">QUW08_03305</name>
</gene>
<evidence type="ECO:0000313" key="9">
    <source>
        <dbReference type="EMBL" id="TCL58720.1"/>
    </source>
</evidence>
<evidence type="ECO:0000256" key="2">
    <source>
        <dbReference type="ARBA" id="ARBA00005781"/>
    </source>
</evidence>
<dbReference type="GO" id="GO:0006412">
    <property type="term" value="P:translation"/>
    <property type="evidence" value="ECO:0007669"/>
    <property type="project" value="UniProtKB-UniRule"/>
</dbReference>
<dbReference type="GO" id="GO:0003735">
    <property type="term" value="F:structural constituent of ribosome"/>
    <property type="evidence" value="ECO:0007669"/>
    <property type="project" value="InterPro"/>
</dbReference>
<dbReference type="GeneID" id="97380304"/>
<comment type="similarity">
    <text evidence="2 6 7">Belongs to the bacterial ribosomal protein bL19 family.</text>
</comment>
<dbReference type="PANTHER" id="PTHR15680:SF9">
    <property type="entry name" value="LARGE RIBOSOMAL SUBUNIT PROTEIN BL19M"/>
    <property type="match status" value="1"/>
</dbReference>
<comment type="caution">
    <text evidence="9">The sequence shown here is derived from an EMBL/GenBank/DDBJ whole genome shotgun (WGS) entry which is preliminary data.</text>
</comment>
<name>A0A4R1R0A9_9FIRM</name>
<reference evidence="11" key="3">
    <citation type="submission" date="2023-06" db="EMBL/GenBank/DDBJ databases">
        <title>Identification and characterization of horizontal gene transfer across gut microbiota members of farm animals based on homology search.</title>
        <authorList>
            <person name="Zeman M."/>
            <person name="Kubasova T."/>
            <person name="Jahodarova E."/>
            <person name="Nykrynova M."/>
            <person name="Rychlik I."/>
        </authorList>
    </citation>
    <scope>NUCLEOTIDE SEQUENCE [LARGE SCALE GENOMIC DNA]</scope>
    <source>
        <strain evidence="11">ET340</strain>
    </source>
</reference>
<dbReference type="AlphaFoldDB" id="A0A4R1R0A9"/>
<evidence type="ECO:0000313" key="10">
    <source>
        <dbReference type="Proteomes" id="UP000295184"/>
    </source>
</evidence>
<evidence type="ECO:0000256" key="3">
    <source>
        <dbReference type="ARBA" id="ARBA00022980"/>
    </source>
</evidence>
<dbReference type="PRINTS" id="PR00061">
    <property type="entry name" value="RIBOSOMALL19"/>
</dbReference>
<keyword evidence="11" id="KW-1185">Reference proteome</keyword>
<proteinExistence type="inferred from homology"/>
<dbReference type="InterPro" id="IPR038657">
    <property type="entry name" value="Ribosomal_bL19_sf"/>
</dbReference>
<evidence type="ECO:0000256" key="4">
    <source>
        <dbReference type="ARBA" id="ARBA00023274"/>
    </source>
</evidence>
<dbReference type="InterPro" id="IPR001857">
    <property type="entry name" value="Ribosomal_bL19"/>
</dbReference>
<dbReference type="PIRSF" id="PIRSF002191">
    <property type="entry name" value="Ribosomal_L19"/>
    <property type="match status" value="1"/>
</dbReference>
<dbReference type="Pfam" id="PF01245">
    <property type="entry name" value="Ribosomal_L19"/>
    <property type="match status" value="1"/>
</dbReference>
<evidence type="ECO:0000313" key="8">
    <source>
        <dbReference type="EMBL" id="MDM8200329.1"/>
    </source>
</evidence>
<keyword evidence="4 6" id="KW-0687">Ribonucleoprotein</keyword>
<dbReference type="HAMAP" id="MF_00402">
    <property type="entry name" value="Ribosomal_bL19"/>
    <property type="match status" value="1"/>
</dbReference>
<organism evidence="9 10">
    <name type="scientific">Allofournierella massiliensis</name>
    <dbReference type="NCBI Taxonomy" id="1650663"/>
    <lineage>
        <taxon>Bacteria</taxon>
        <taxon>Bacillati</taxon>
        <taxon>Bacillota</taxon>
        <taxon>Clostridia</taxon>
        <taxon>Eubacteriales</taxon>
        <taxon>Oscillospiraceae</taxon>
        <taxon>Allofournierella</taxon>
    </lineage>
</organism>
<dbReference type="RefSeq" id="WP_058962954.1">
    <property type="nucleotide sequence ID" value="NZ_CABKVM010000012.1"/>
</dbReference>
<dbReference type="Gene3D" id="2.30.30.790">
    <property type="match status" value="1"/>
</dbReference>
<reference evidence="8 11" key="2">
    <citation type="submission" date="2023-06" db="EMBL/GenBank/DDBJ databases">
        <title>Identification and characterization of horizontal gene transfer across gut microbiota members of farm animals based on homology search.</title>
        <authorList>
            <person name="Schwarzerova J."/>
            <person name="Nykrynova M."/>
            <person name="Jureckova K."/>
            <person name="Cejkova D."/>
            <person name="Rychlik I."/>
        </authorList>
    </citation>
    <scope>NUCLEOTIDE SEQUENCE [LARGE SCALE GENOMIC DNA]</scope>
    <source>
        <strain evidence="8 11">ET340</strain>
    </source>
</reference>
<dbReference type="InterPro" id="IPR008991">
    <property type="entry name" value="Translation_prot_SH3-like_sf"/>
</dbReference>
<dbReference type="Proteomes" id="UP000295184">
    <property type="component" value="Unassembled WGS sequence"/>
</dbReference>
<evidence type="ECO:0000256" key="1">
    <source>
        <dbReference type="ARBA" id="ARBA00002349"/>
    </source>
</evidence>
<comment type="function">
    <text evidence="1 6 7">This protein is located at the 30S-50S ribosomal subunit interface and may play a role in the structure and function of the aminoacyl-tRNA binding site.</text>
</comment>
<dbReference type="PROSITE" id="PS01015">
    <property type="entry name" value="RIBOSOMAL_L19"/>
    <property type="match status" value="1"/>
</dbReference>
<sequence>MDAMKIITEGMIKENQPKFEVGDTVRVSVRIKEGERERIQAFEGTVIAKKHGGVAETFTVRRSSYGVGVERVFPVNSPFVEKVEVVRCGKVRRAKLFYLRSRTGKAAKVKEQI</sequence>
<accession>A0A4R1R0A9</accession>
<evidence type="ECO:0000313" key="11">
    <source>
        <dbReference type="Proteomes" id="UP001529380"/>
    </source>
</evidence>
<dbReference type="Proteomes" id="UP001529380">
    <property type="component" value="Unassembled WGS sequence"/>
</dbReference>
<dbReference type="SUPFAM" id="SSF50104">
    <property type="entry name" value="Translation proteins SH3-like domain"/>
    <property type="match status" value="1"/>
</dbReference>
<dbReference type="FunFam" id="2.30.30.790:FF:000001">
    <property type="entry name" value="50S ribosomal protein L19"/>
    <property type="match status" value="1"/>
</dbReference>
<dbReference type="EMBL" id="JAUDCL010000004">
    <property type="protein sequence ID" value="MDM8200329.1"/>
    <property type="molecule type" value="Genomic_DNA"/>
</dbReference>
<dbReference type="PANTHER" id="PTHR15680">
    <property type="entry name" value="RIBOSOMAL PROTEIN L19"/>
    <property type="match status" value="1"/>
</dbReference>
<evidence type="ECO:0000256" key="6">
    <source>
        <dbReference type="HAMAP-Rule" id="MF_00402"/>
    </source>
</evidence>
<dbReference type="GO" id="GO:0022625">
    <property type="term" value="C:cytosolic large ribosomal subunit"/>
    <property type="evidence" value="ECO:0007669"/>
    <property type="project" value="TreeGrafter"/>
</dbReference>
<reference evidence="9 10" key="1">
    <citation type="submission" date="2019-03" db="EMBL/GenBank/DDBJ databases">
        <title>Genomic Encyclopedia of Type Strains, Phase IV (KMG-IV): sequencing the most valuable type-strain genomes for metagenomic binning, comparative biology and taxonomic classification.</title>
        <authorList>
            <person name="Goeker M."/>
        </authorList>
    </citation>
    <scope>NUCLEOTIDE SEQUENCE [LARGE SCALE GENOMIC DNA]</scope>
    <source>
        <strain evidence="9 10">DSM 100451</strain>
    </source>
</reference>
<protein>
    <recommendedName>
        <fullName evidence="5 6">Large ribosomal subunit protein bL19</fullName>
    </recommendedName>
</protein>
<dbReference type="NCBIfam" id="TIGR01024">
    <property type="entry name" value="rplS_bact"/>
    <property type="match status" value="1"/>
</dbReference>